<feature type="region of interest" description="Interaction with tRNA" evidence="14">
    <location>
        <begin position="141"/>
        <end position="143"/>
    </location>
</feature>
<keyword evidence="8 14" id="KW-0819">tRNA processing</keyword>
<dbReference type="NCBIfam" id="TIGR00420">
    <property type="entry name" value="trmU"/>
    <property type="match status" value="1"/>
</dbReference>
<feature type="site" description="Interaction with tRNA" evidence="14">
    <location>
        <position position="119"/>
    </location>
</feature>
<dbReference type="PANTHER" id="PTHR11933">
    <property type="entry name" value="TRNA 5-METHYLAMINOMETHYL-2-THIOURIDYLATE -METHYLTRANSFERASE"/>
    <property type="match status" value="1"/>
</dbReference>
<dbReference type="CDD" id="cd01998">
    <property type="entry name" value="MnmA_TRMU-like"/>
    <property type="match status" value="1"/>
</dbReference>
<evidence type="ECO:0000256" key="5">
    <source>
        <dbReference type="ARBA" id="ARBA00022490"/>
    </source>
</evidence>
<name>A0A0K0XVZ3_9GAMM</name>
<gene>
    <name evidence="14" type="primary">mnmA</name>
    <name evidence="17" type="ORF">WM2015_1414</name>
</gene>
<dbReference type="Pfam" id="PF03054">
    <property type="entry name" value="tRNA_Me_trans"/>
    <property type="match status" value="1"/>
</dbReference>
<dbReference type="Gene3D" id="2.40.30.10">
    <property type="entry name" value="Translation factors"/>
    <property type="match status" value="1"/>
</dbReference>
<evidence type="ECO:0000259" key="15">
    <source>
        <dbReference type="Pfam" id="PF20258"/>
    </source>
</evidence>
<keyword evidence="6 14" id="KW-0820">tRNA-binding</keyword>
<sequence length="365" mass="40540">MVALSGGVDSSVTAWLLKQQGHELAGMFMKNWEEDDAETGCTAEEDAADARQVAELLGIPFHGRNFSTEYWEGVFEHFLAELRAGRTPNPDILCNREIKFKAFVEHAADLGATSIATGHYARRRDNADGSVSLLKGLDPGKDQSYFLHALTQEQLKLARFPLGELEKSEVRRLASEARLPVATKKDSTGICFIGERNFDAFIDRFLRAEAGEILSDEGKPIGRHRGLMHYTLGQRRGLDIGGLKDYPESPWYVAHKDLVNNRLIAVQDSQHPMLMSRQLEAQSMNWIRGTPPAPGQRVGAKVRYRQADQAATVVTTSEDRLSLRFDAPQRAVTPGQSVVLYDGDECLGGGVIESSDAWRPDWIET</sequence>
<evidence type="ECO:0000256" key="11">
    <source>
        <dbReference type="ARBA" id="ARBA00022884"/>
    </source>
</evidence>
<evidence type="ECO:0000256" key="7">
    <source>
        <dbReference type="ARBA" id="ARBA00022679"/>
    </source>
</evidence>
<comment type="function">
    <text evidence="14">Catalyzes the 2-thiolation of uridine at the wobble position (U34) of tRNA, leading to the formation of s(2)U34.</text>
</comment>
<feature type="site" description="Interaction with tRNA" evidence="14">
    <location>
        <position position="336"/>
    </location>
</feature>
<dbReference type="GO" id="GO:0005524">
    <property type="term" value="F:ATP binding"/>
    <property type="evidence" value="ECO:0007669"/>
    <property type="project" value="UniProtKB-KW"/>
</dbReference>
<feature type="domain" description="tRNA-specific 2-thiouridylase MnmA-like central" evidence="16">
    <location>
        <begin position="200"/>
        <end position="264"/>
    </location>
</feature>
<dbReference type="GO" id="GO:0000049">
    <property type="term" value="F:tRNA binding"/>
    <property type="evidence" value="ECO:0007669"/>
    <property type="project" value="UniProtKB-KW"/>
</dbReference>
<feature type="disulfide bond" description="Alternate" evidence="14">
    <location>
        <begin position="94"/>
        <end position="191"/>
    </location>
</feature>
<dbReference type="HAMAP" id="MF_00144">
    <property type="entry name" value="tRNA_thiouridyl_MnmA"/>
    <property type="match status" value="1"/>
</dbReference>
<dbReference type="SUPFAM" id="SSF52402">
    <property type="entry name" value="Adenine nucleotide alpha hydrolases-like"/>
    <property type="match status" value="1"/>
</dbReference>
<comment type="catalytic activity">
    <reaction evidence="13 14">
        <text>S-sulfanyl-L-cysteinyl-[protein] + uridine(34) in tRNA + AH2 + ATP = 2-thiouridine(34) in tRNA + L-cysteinyl-[protein] + A + AMP + diphosphate + H(+)</text>
        <dbReference type="Rhea" id="RHEA:47032"/>
        <dbReference type="Rhea" id="RHEA-COMP:10131"/>
        <dbReference type="Rhea" id="RHEA-COMP:11726"/>
        <dbReference type="Rhea" id="RHEA-COMP:11727"/>
        <dbReference type="Rhea" id="RHEA-COMP:11728"/>
        <dbReference type="ChEBI" id="CHEBI:13193"/>
        <dbReference type="ChEBI" id="CHEBI:15378"/>
        <dbReference type="ChEBI" id="CHEBI:17499"/>
        <dbReference type="ChEBI" id="CHEBI:29950"/>
        <dbReference type="ChEBI" id="CHEBI:30616"/>
        <dbReference type="ChEBI" id="CHEBI:33019"/>
        <dbReference type="ChEBI" id="CHEBI:61963"/>
        <dbReference type="ChEBI" id="CHEBI:65315"/>
        <dbReference type="ChEBI" id="CHEBI:87170"/>
        <dbReference type="ChEBI" id="CHEBI:456215"/>
        <dbReference type="EC" id="2.8.1.13"/>
    </reaction>
</comment>
<dbReference type="EMBL" id="CP012154">
    <property type="protein sequence ID" value="AKS41786.1"/>
    <property type="molecule type" value="Genomic_DNA"/>
</dbReference>
<dbReference type="InterPro" id="IPR023382">
    <property type="entry name" value="MnmA-like_central_sf"/>
</dbReference>
<dbReference type="EC" id="2.8.1.13" evidence="3 14"/>
<keyword evidence="11 14" id="KW-0694">RNA-binding</keyword>
<dbReference type="STRING" id="1579979.WM2015_1414"/>
<evidence type="ECO:0000313" key="17">
    <source>
        <dbReference type="EMBL" id="AKS41786.1"/>
    </source>
</evidence>
<accession>A0A0K0XVZ3</accession>
<dbReference type="AlphaFoldDB" id="A0A0K0XVZ3"/>
<keyword evidence="18" id="KW-1185">Reference proteome</keyword>
<feature type="active site" description="Cysteine persulfide intermediate" evidence="14">
    <location>
        <position position="191"/>
    </location>
</feature>
<dbReference type="Pfam" id="PF20258">
    <property type="entry name" value="tRNA_Me_trans_C"/>
    <property type="match status" value="1"/>
</dbReference>
<feature type="region of interest" description="Interaction with tRNA" evidence="14">
    <location>
        <begin position="303"/>
        <end position="304"/>
    </location>
</feature>
<evidence type="ECO:0000256" key="1">
    <source>
        <dbReference type="ARBA" id="ARBA00004496"/>
    </source>
</evidence>
<dbReference type="PATRIC" id="fig|1579979.3.peg.1450"/>
<reference evidence="18" key="1">
    <citation type="submission" date="2015-07" db="EMBL/GenBank/DDBJ databases">
        <authorList>
            <person name="Kim K.M."/>
        </authorList>
    </citation>
    <scope>NUCLEOTIDE SEQUENCE [LARGE SCALE GENOMIC DNA]</scope>
    <source>
        <strain evidence="18">KCTC 42284</strain>
    </source>
</reference>
<keyword evidence="10 14" id="KW-0067">ATP-binding</keyword>
<dbReference type="InterPro" id="IPR046884">
    <property type="entry name" value="MnmA-like_central"/>
</dbReference>
<dbReference type="InterPro" id="IPR004506">
    <property type="entry name" value="MnmA-like"/>
</dbReference>
<dbReference type="Proteomes" id="UP000066624">
    <property type="component" value="Chromosome"/>
</dbReference>
<keyword evidence="7 14" id="KW-0808">Transferase</keyword>
<evidence type="ECO:0000256" key="2">
    <source>
        <dbReference type="ARBA" id="ARBA00006191"/>
    </source>
</evidence>
<evidence type="ECO:0000256" key="12">
    <source>
        <dbReference type="ARBA" id="ARBA00023157"/>
    </source>
</evidence>
<comment type="subcellular location">
    <subcellularLocation>
        <location evidence="1 14">Cytoplasm</location>
    </subcellularLocation>
</comment>
<dbReference type="KEGG" id="wma:WM2015_1414"/>
<keyword evidence="9 14" id="KW-0547">Nucleotide-binding</keyword>
<keyword evidence="12 14" id="KW-1015">Disulfide bond</keyword>
<feature type="active site" description="Nucleophile" evidence="14">
    <location>
        <position position="94"/>
    </location>
</feature>
<proteinExistence type="inferred from homology"/>
<evidence type="ECO:0000313" key="18">
    <source>
        <dbReference type="Proteomes" id="UP000066624"/>
    </source>
</evidence>
<feature type="domain" description="tRNA-specific 2-thiouridylase MnmA-like C-terminal" evidence="15">
    <location>
        <begin position="277"/>
        <end position="352"/>
    </location>
</feature>
<protein>
    <recommendedName>
        <fullName evidence="4 14">tRNA-specific 2-thiouridylase MnmA</fullName>
        <ecNumber evidence="3 14">2.8.1.13</ecNumber>
    </recommendedName>
</protein>
<keyword evidence="5 14" id="KW-0963">Cytoplasm</keyword>
<evidence type="ECO:0000256" key="6">
    <source>
        <dbReference type="ARBA" id="ARBA00022555"/>
    </source>
</evidence>
<evidence type="ECO:0000256" key="10">
    <source>
        <dbReference type="ARBA" id="ARBA00022840"/>
    </source>
</evidence>
<dbReference type="InterPro" id="IPR046885">
    <property type="entry name" value="MnmA-like_C"/>
</dbReference>
<dbReference type="NCBIfam" id="NF001138">
    <property type="entry name" value="PRK00143.1"/>
    <property type="match status" value="1"/>
</dbReference>
<evidence type="ECO:0000256" key="13">
    <source>
        <dbReference type="ARBA" id="ARBA00051542"/>
    </source>
</evidence>
<evidence type="ECO:0000256" key="9">
    <source>
        <dbReference type="ARBA" id="ARBA00022741"/>
    </source>
</evidence>
<dbReference type="FunFam" id="2.30.30.280:FF:000001">
    <property type="entry name" value="tRNA-specific 2-thiouridylase MnmA"/>
    <property type="match status" value="1"/>
</dbReference>
<comment type="similarity">
    <text evidence="2 14">Belongs to the MnmA/TRMU family.</text>
</comment>
<evidence type="ECO:0000256" key="8">
    <source>
        <dbReference type="ARBA" id="ARBA00022694"/>
    </source>
</evidence>
<feature type="binding site" evidence="14">
    <location>
        <position position="118"/>
    </location>
    <ligand>
        <name>ATP</name>
        <dbReference type="ChEBI" id="CHEBI:30616"/>
    </ligand>
</feature>
<dbReference type="Gene3D" id="3.40.50.620">
    <property type="entry name" value="HUPs"/>
    <property type="match status" value="1"/>
</dbReference>
<dbReference type="GO" id="GO:0103016">
    <property type="term" value="F:tRNA-uridine 2-sulfurtransferase activity"/>
    <property type="evidence" value="ECO:0007669"/>
    <property type="project" value="UniProtKB-EC"/>
</dbReference>
<dbReference type="FunFam" id="2.40.30.10:FF:000023">
    <property type="entry name" value="tRNA-specific 2-thiouridylase MnmA"/>
    <property type="match status" value="1"/>
</dbReference>
<dbReference type="InterPro" id="IPR014729">
    <property type="entry name" value="Rossmann-like_a/b/a_fold"/>
</dbReference>
<evidence type="ECO:0000259" key="16">
    <source>
        <dbReference type="Pfam" id="PF20259"/>
    </source>
</evidence>
<feature type="region of interest" description="Interaction with target base in tRNA" evidence="14">
    <location>
        <begin position="89"/>
        <end position="91"/>
    </location>
</feature>
<feature type="binding site" evidence="14">
    <location>
        <begin position="3"/>
        <end position="10"/>
    </location>
    <ligand>
        <name>ATP</name>
        <dbReference type="ChEBI" id="CHEBI:30616"/>
    </ligand>
</feature>
<dbReference type="PANTHER" id="PTHR11933:SF5">
    <property type="entry name" value="MITOCHONDRIAL TRNA-SPECIFIC 2-THIOURIDYLASE 1"/>
    <property type="match status" value="1"/>
</dbReference>
<dbReference type="Gene3D" id="2.30.30.280">
    <property type="entry name" value="Adenine nucleotide alpha hydrolases-like domains"/>
    <property type="match status" value="1"/>
</dbReference>
<dbReference type="FunFam" id="3.40.50.620:FF:000004">
    <property type="entry name" value="tRNA-specific 2-thiouridylase MnmA"/>
    <property type="match status" value="1"/>
</dbReference>
<evidence type="ECO:0000256" key="3">
    <source>
        <dbReference type="ARBA" id="ARBA00011949"/>
    </source>
</evidence>
<feature type="binding site" evidence="14">
    <location>
        <position position="29"/>
    </location>
    <ligand>
        <name>ATP</name>
        <dbReference type="ChEBI" id="CHEBI:30616"/>
    </ligand>
</feature>
<dbReference type="GO" id="GO:0002143">
    <property type="term" value="P:tRNA wobble position uridine thiolation"/>
    <property type="evidence" value="ECO:0007669"/>
    <property type="project" value="TreeGrafter"/>
</dbReference>
<dbReference type="GO" id="GO:0005737">
    <property type="term" value="C:cytoplasm"/>
    <property type="evidence" value="ECO:0007669"/>
    <property type="project" value="UniProtKB-SubCell"/>
</dbReference>
<organism evidence="17 18">
    <name type="scientific">Wenzhouxiangella marina</name>
    <dbReference type="NCBI Taxonomy" id="1579979"/>
    <lineage>
        <taxon>Bacteria</taxon>
        <taxon>Pseudomonadati</taxon>
        <taxon>Pseudomonadota</taxon>
        <taxon>Gammaproteobacteria</taxon>
        <taxon>Chromatiales</taxon>
        <taxon>Wenzhouxiangellaceae</taxon>
        <taxon>Wenzhouxiangella</taxon>
    </lineage>
</organism>
<dbReference type="Pfam" id="PF20259">
    <property type="entry name" value="tRNA_Me_trans_M"/>
    <property type="match status" value="1"/>
</dbReference>
<evidence type="ECO:0000256" key="4">
    <source>
        <dbReference type="ARBA" id="ARBA00013805"/>
    </source>
</evidence>
<evidence type="ECO:0000256" key="14">
    <source>
        <dbReference type="HAMAP-Rule" id="MF_00144"/>
    </source>
</evidence>